<feature type="modified residue" description="4-aspartylphosphate" evidence="2">
    <location>
        <position position="52"/>
    </location>
</feature>
<gene>
    <name evidence="4" type="ORF">AQ619_12635</name>
</gene>
<dbReference type="CDD" id="cd17546">
    <property type="entry name" value="REC_hyHK_CKI1_RcsC-like"/>
    <property type="match status" value="1"/>
</dbReference>
<dbReference type="InterPro" id="IPR050595">
    <property type="entry name" value="Bact_response_regulator"/>
</dbReference>
<organism evidence="4 5">
    <name type="scientific">Caulobacter henricii</name>
    <dbReference type="NCBI Taxonomy" id="69395"/>
    <lineage>
        <taxon>Bacteria</taxon>
        <taxon>Pseudomonadati</taxon>
        <taxon>Pseudomonadota</taxon>
        <taxon>Alphaproteobacteria</taxon>
        <taxon>Caulobacterales</taxon>
        <taxon>Caulobacteraceae</taxon>
        <taxon>Caulobacter</taxon>
    </lineage>
</organism>
<dbReference type="InterPro" id="IPR001789">
    <property type="entry name" value="Sig_transdc_resp-reg_receiver"/>
</dbReference>
<dbReference type="RefSeq" id="WP_062148113.1">
    <property type="nucleotide sequence ID" value="NZ_CP013002.1"/>
</dbReference>
<keyword evidence="5" id="KW-1185">Reference proteome</keyword>
<dbReference type="InterPro" id="IPR011006">
    <property type="entry name" value="CheY-like_superfamily"/>
</dbReference>
<evidence type="ECO:0000313" key="5">
    <source>
        <dbReference type="Proteomes" id="UP000056905"/>
    </source>
</evidence>
<dbReference type="KEGG" id="chq:AQ619_12635"/>
<dbReference type="Gene3D" id="3.40.50.2300">
    <property type="match status" value="1"/>
</dbReference>
<dbReference type="AlphaFoldDB" id="A0A0P0P0S7"/>
<evidence type="ECO:0000256" key="1">
    <source>
        <dbReference type="ARBA" id="ARBA00022553"/>
    </source>
</evidence>
<feature type="domain" description="Response regulatory" evidence="3">
    <location>
        <begin position="3"/>
        <end position="119"/>
    </location>
</feature>
<accession>A0A0P0P0S7</accession>
<name>A0A0P0P0S7_9CAUL</name>
<dbReference type="OrthoDB" id="9800897at2"/>
<dbReference type="Proteomes" id="UP000056905">
    <property type="component" value="Chromosome"/>
</dbReference>
<proteinExistence type="predicted"/>
<evidence type="ECO:0000256" key="2">
    <source>
        <dbReference type="PROSITE-ProRule" id="PRU00169"/>
    </source>
</evidence>
<protein>
    <submittedName>
        <fullName evidence="4">Two-component system response regulator</fullName>
    </submittedName>
</protein>
<evidence type="ECO:0000313" key="4">
    <source>
        <dbReference type="EMBL" id="ALL14116.1"/>
    </source>
</evidence>
<dbReference type="SMART" id="SM00448">
    <property type="entry name" value="REC"/>
    <property type="match status" value="1"/>
</dbReference>
<dbReference type="GO" id="GO:0000160">
    <property type="term" value="P:phosphorelay signal transduction system"/>
    <property type="evidence" value="ECO:0007669"/>
    <property type="project" value="InterPro"/>
</dbReference>
<dbReference type="STRING" id="69395.AQ619_12635"/>
<dbReference type="PANTHER" id="PTHR44591">
    <property type="entry name" value="STRESS RESPONSE REGULATOR PROTEIN 1"/>
    <property type="match status" value="1"/>
</dbReference>
<dbReference type="Pfam" id="PF00072">
    <property type="entry name" value="Response_reg"/>
    <property type="match status" value="1"/>
</dbReference>
<reference evidence="4 5" key="1">
    <citation type="submission" date="2015-10" db="EMBL/GenBank/DDBJ databases">
        <title>Conservation of the essential genome among Caulobacter and Brevundimonas species.</title>
        <authorList>
            <person name="Scott D."/>
            <person name="Ely B."/>
        </authorList>
    </citation>
    <scope>NUCLEOTIDE SEQUENCE [LARGE SCALE GENOMIC DNA]</scope>
    <source>
        <strain evidence="4 5">CB4</strain>
    </source>
</reference>
<dbReference type="PANTHER" id="PTHR44591:SF3">
    <property type="entry name" value="RESPONSE REGULATORY DOMAIN-CONTAINING PROTEIN"/>
    <property type="match status" value="1"/>
</dbReference>
<dbReference type="PROSITE" id="PS50110">
    <property type="entry name" value="RESPONSE_REGULATORY"/>
    <property type="match status" value="1"/>
</dbReference>
<dbReference type="EMBL" id="CP013002">
    <property type="protein sequence ID" value="ALL14116.1"/>
    <property type="molecule type" value="Genomic_DNA"/>
</dbReference>
<dbReference type="SUPFAM" id="SSF52172">
    <property type="entry name" value="CheY-like"/>
    <property type="match status" value="1"/>
</dbReference>
<evidence type="ECO:0000259" key="3">
    <source>
        <dbReference type="PROSITE" id="PS50110"/>
    </source>
</evidence>
<keyword evidence="1 2" id="KW-0597">Phosphoprotein</keyword>
<sequence>MTRFLVVDDSGVIRKVARRMLESLGYAVNEAVDGEDALQACLGDMPDAVLLDWNMPNMDGLTFLEALRASPNGTRPKVLFCTTESDFDHIAAAMEKGADEYLFKPFDQSTLESKLSMTGIAP</sequence>